<dbReference type="STRING" id="94128.A0A2A3E637"/>
<dbReference type="EMBL" id="KZ288381">
    <property type="protein sequence ID" value="PBC26521.1"/>
    <property type="molecule type" value="Genomic_DNA"/>
</dbReference>
<reference evidence="7 8" key="1">
    <citation type="submission" date="2014-07" db="EMBL/GenBank/DDBJ databases">
        <title>Genomic and transcriptomic analysis on Apis cerana provide comprehensive insights into honey bee biology.</title>
        <authorList>
            <person name="Diao Q."/>
            <person name="Sun L."/>
            <person name="Zheng H."/>
            <person name="Zheng H."/>
            <person name="Xu S."/>
            <person name="Wang S."/>
            <person name="Zeng Z."/>
            <person name="Hu F."/>
            <person name="Su S."/>
            <person name="Wu J."/>
        </authorList>
    </citation>
    <scope>NUCLEOTIDE SEQUENCE [LARGE SCALE GENOMIC DNA]</scope>
    <source>
        <tissue evidence="7">Pupae without intestine</tissue>
    </source>
</reference>
<evidence type="ECO:0000256" key="3">
    <source>
        <dbReference type="ARBA" id="ARBA00022692"/>
    </source>
</evidence>
<organism evidence="7 8">
    <name type="scientific">Apis cerana cerana</name>
    <name type="common">Oriental honeybee</name>
    <dbReference type="NCBI Taxonomy" id="94128"/>
    <lineage>
        <taxon>Eukaryota</taxon>
        <taxon>Metazoa</taxon>
        <taxon>Ecdysozoa</taxon>
        <taxon>Arthropoda</taxon>
        <taxon>Hexapoda</taxon>
        <taxon>Insecta</taxon>
        <taxon>Pterygota</taxon>
        <taxon>Neoptera</taxon>
        <taxon>Endopterygota</taxon>
        <taxon>Hymenoptera</taxon>
        <taxon>Apocrita</taxon>
        <taxon>Aculeata</taxon>
        <taxon>Apoidea</taxon>
        <taxon>Anthophila</taxon>
        <taxon>Apidae</taxon>
        <taxon>Apis</taxon>
    </lineage>
</organism>
<keyword evidence="3 6" id="KW-0812">Transmembrane</keyword>
<dbReference type="GO" id="GO:0005741">
    <property type="term" value="C:mitochondrial outer membrane"/>
    <property type="evidence" value="ECO:0007669"/>
    <property type="project" value="UniProtKB-SubCell"/>
</dbReference>
<keyword evidence="5 6" id="KW-0472">Membrane</keyword>
<evidence type="ECO:0000256" key="2">
    <source>
        <dbReference type="ARBA" id="ARBA00009160"/>
    </source>
</evidence>
<gene>
    <name evidence="7" type="ORF">APICC_07242</name>
</gene>
<comment type="subcellular location">
    <subcellularLocation>
        <location evidence="1">Mitochondrion outer membrane</location>
        <topology evidence="1">Multi-pass membrane protein</topology>
    </subcellularLocation>
</comment>
<dbReference type="Proteomes" id="UP000242457">
    <property type="component" value="Unassembled WGS sequence"/>
</dbReference>
<comment type="similarity">
    <text evidence="2">Belongs to the FUN14 family.</text>
</comment>
<dbReference type="OrthoDB" id="163794at2759"/>
<dbReference type="InterPro" id="IPR007014">
    <property type="entry name" value="FUN14"/>
</dbReference>
<keyword evidence="4 6" id="KW-1133">Transmembrane helix</keyword>
<feature type="transmembrane region" description="Helical" evidence="6">
    <location>
        <begin position="179"/>
        <end position="197"/>
    </location>
</feature>
<proteinExistence type="inferred from homology"/>
<dbReference type="AlphaFoldDB" id="A0A2A3E637"/>
<evidence type="ECO:0000256" key="1">
    <source>
        <dbReference type="ARBA" id="ARBA00004374"/>
    </source>
</evidence>
<accession>A0A2A3E637</accession>
<evidence type="ECO:0000313" key="8">
    <source>
        <dbReference type="Proteomes" id="UP000242457"/>
    </source>
</evidence>
<evidence type="ECO:0000256" key="6">
    <source>
        <dbReference type="SAM" id="Phobius"/>
    </source>
</evidence>
<evidence type="ECO:0000313" key="7">
    <source>
        <dbReference type="EMBL" id="PBC26521.1"/>
    </source>
</evidence>
<evidence type="ECO:0000256" key="5">
    <source>
        <dbReference type="ARBA" id="ARBA00023136"/>
    </source>
</evidence>
<keyword evidence="8" id="KW-1185">Reference proteome</keyword>
<evidence type="ECO:0000256" key="4">
    <source>
        <dbReference type="ARBA" id="ARBA00022989"/>
    </source>
</evidence>
<dbReference type="GO" id="GO:0000422">
    <property type="term" value="P:autophagy of mitochondrion"/>
    <property type="evidence" value="ECO:0007669"/>
    <property type="project" value="TreeGrafter"/>
</dbReference>
<dbReference type="PANTHER" id="PTHR21346:SF0">
    <property type="entry name" value="RE45833P"/>
    <property type="match status" value="1"/>
</dbReference>
<sequence length="200" mass="22685">MPKVYKNTIKSRTTKLFKRVKMSLPVTKKNKDNANKEELNISKHAESMIDKILRDVNKKSTTKQIIIGTTSGWLTGFITIKIGKITAFAVGGGIIMLQIAAHQGYIKINWDKIQKKAEKITDKVEETVTGEGPKFLDKIERYVDKKLDKAEQLLKNGESRTRRWYHSITGDTSFKPTEFHFFLSYFVGGFALGIVSGKLI</sequence>
<dbReference type="Pfam" id="PF04930">
    <property type="entry name" value="FUN14"/>
    <property type="match status" value="1"/>
</dbReference>
<dbReference type="PANTHER" id="PTHR21346">
    <property type="entry name" value="FUN14 DOMAIN CONTAINING"/>
    <property type="match status" value="1"/>
</dbReference>
<name>A0A2A3E637_APICC</name>
<protein>
    <submittedName>
        <fullName evidence="7">FUN14 domain-containing protein</fullName>
    </submittedName>
</protein>